<sequence length="429" mass="44926">MSDSKITDLRTILAGSQMLFVAFGALVLMPLLTGLNPSVALFTAGMGTLLFHWVTKNTVPVFLASSFVFIAPITYSTQTWGVSATMGALFAAGVVYMLLAVMVKVKGSGFMHRIMPPVVTGPVIMVIGLGLAPIAVNMAMGKTGDGAIELFPYKDAMIVSMAALLTTLLVATMAKGIFRLVPILAGVLVGYLVANTMGMVDMTKVSEAPVFAIPEFVMPEFHLAAILFMLPVAIAPAIEHVGDVLAIGNVTGKDYLKKPGLHRTLFGDGIATSAASLFGGPPNTTYSEVTGAVMLTKAFNPKIMLWASAFAILLAFVSKFGVLLQTIPAPVMGGILILLFGSIASVGLNTLIKARVDLGEQRNLVIVSTTLVFGIGGMAVGSGDLNLQGVSLCGLIAIALNLVLPMPKASSDDLHEEEAVVKDMVDHSR</sequence>
<dbReference type="EMBL" id="JADEYS010000023">
    <property type="protein sequence ID" value="MBE9399212.1"/>
    <property type="molecule type" value="Genomic_DNA"/>
</dbReference>
<comment type="subcellular location">
    <subcellularLocation>
        <location evidence="1">Cell membrane</location>
        <topology evidence="1">Multi-pass membrane protein</topology>
    </subcellularLocation>
</comment>
<feature type="transmembrane region" description="Helical" evidence="8">
    <location>
        <begin position="84"/>
        <end position="103"/>
    </location>
</feature>
<evidence type="ECO:0000313" key="10">
    <source>
        <dbReference type="Proteomes" id="UP000640333"/>
    </source>
</evidence>
<dbReference type="Pfam" id="PF00860">
    <property type="entry name" value="Xan_ur_permease"/>
    <property type="match status" value="1"/>
</dbReference>
<gene>
    <name evidence="9" type="ORF">IOQ59_18270</name>
</gene>
<keyword evidence="3" id="KW-0813">Transport</keyword>
<dbReference type="PROSITE" id="PS01116">
    <property type="entry name" value="XANTH_URACIL_PERMASE"/>
    <property type="match status" value="1"/>
</dbReference>
<keyword evidence="7 8" id="KW-0472">Membrane</keyword>
<feature type="transmembrane region" description="Helical" evidence="8">
    <location>
        <begin position="303"/>
        <end position="325"/>
    </location>
</feature>
<feature type="transmembrane region" description="Helical" evidence="8">
    <location>
        <begin position="387"/>
        <end position="404"/>
    </location>
</feature>
<evidence type="ECO:0000256" key="5">
    <source>
        <dbReference type="ARBA" id="ARBA00022692"/>
    </source>
</evidence>
<reference evidence="9" key="1">
    <citation type="submission" date="2020-10" db="EMBL/GenBank/DDBJ databases">
        <title>Bacterium isolated from coastal waters sediment.</title>
        <authorList>
            <person name="Chen R.-J."/>
            <person name="Lu D.-C."/>
            <person name="Zhu K.-L."/>
            <person name="Du Z.-J."/>
        </authorList>
    </citation>
    <scope>NUCLEOTIDE SEQUENCE</scope>
    <source>
        <strain evidence="9">N1Y112</strain>
    </source>
</reference>
<dbReference type="PANTHER" id="PTHR42810">
    <property type="entry name" value="PURINE PERMEASE C1399.01C-RELATED"/>
    <property type="match status" value="1"/>
</dbReference>
<evidence type="ECO:0000256" key="8">
    <source>
        <dbReference type="SAM" id="Phobius"/>
    </source>
</evidence>
<evidence type="ECO:0000313" key="9">
    <source>
        <dbReference type="EMBL" id="MBE9399212.1"/>
    </source>
</evidence>
<feature type="transmembrane region" description="Helical" evidence="8">
    <location>
        <begin position="181"/>
        <end position="200"/>
    </location>
</feature>
<dbReference type="Proteomes" id="UP000640333">
    <property type="component" value="Unassembled WGS sequence"/>
</dbReference>
<feature type="transmembrane region" description="Helical" evidence="8">
    <location>
        <begin position="115"/>
        <end position="136"/>
    </location>
</feature>
<evidence type="ECO:0000256" key="4">
    <source>
        <dbReference type="ARBA" id="ARBA00022475"/>
    </source>
</evidence>
<dbReference type="AlphaFoldDB" id="A0A8J7FDR6"/>
<accession>A0A8J7FDR6</accession>
<evidence type="ECO:0000256" key="2">
    <source>
        <dbReference type="ARBA" id="ARBA00008821"/>
    </source>
</evidence>
<name>A0A8J7FDR6_9GAMM</name>
<protein>
    <submittedName>
        <fullName evidence="9">Uracil-xanthine permease</fullName>
    </submittedName>
</protein>
<evidence type="ECO:0000256" key="7">
    <source>
        <dbReference type="ARBA" id="ARBA00023136"/>
    </source>
</evidence>
<evidence type="ECO:0000256" key="6">
    <source>
        <dbReference type="ARBA" id="ARBA00022989"/>
    </source>
</evidence>
<dbReference type="GO" id="GO:0005886">
    <property type="term" value="C:plasma membrane"/>
    <property type="evidence" value="ECO:0007669"/>
    <property type="project" value="UniProtKB-SubCell"/>
</dbReference>
<feature type="transmembrane region" description="Helical" evidence="8">
    <location>
        <begin position="156"/>
        <end position="174"/>
    </location>
</feature>
<feature type="transmembrane region" description="Helical" evidence="8">
    <location>
        <begin position="12"/>
        <end position="32"/>
    </location>
</feature>
<comment type="caution">
    <text evidence="9">The sequence shown here is derived from an EMBL/GenBank/DDBJ whole genome shotgun (WGS) entry which is preliminary data.</text>
</comment>
<evidence type="ECO:0000256" key="3">
    <source>
        <dbReference type="ARBA" id="ARBA00022448"/>
    </source>
</evidence>
<comment type="similarity">
    <text evidence="2">Belongs to the nucleobase:cation symporter-2 (NCS2) (TC 2.A.40) family.</text>
</comment>
<dbReference type="InterPro" id="IPR006042">
    <property type="entry name" value="Xan_ur_permease"/>
</dbReference>
<dbReference type="RefSeq" id="WP_193954908.1">
    <property type="nucleotide sequence ID" value="NZ_JADEYS010000023.1"/>
</dbReference>
<dbReference type="GO" id="GO:0042907">
    <property type="term" value="F:xanthine transmembrane transporter activity"/>
    <property type="evidence" value="ECO:0007669"/>
    <property type="project" value="TreeGrafter"/>
</dbReference>
<dbReference type="NCBIfam" id="TIGR00801">
    <property type="entry name" value="ncs2"/>
    <property type="match status" value="1"/>
</dbReference>
<organism evidence="9 10">
    <name type="scientific">Pontibacterium sinense</name>
    <dbReference type="NCBI Taxonomy" id="2781979"/>
    <lineage>
        <taxon>Bacteria</taxon>
        <taxon>Pseudomonadati</taxon>
        <taxon>Pseudomonadota</taxon>
        <taxon>Gammaproteobacteria</taxon>
        <taxon>Oceanospirillales</taxon>
        <taxon>Oceanospirillaceae</taxon>
        <taxon>Pontibacterium</taxon>
    </lineage>
</organism>
<keyword evidence="5 8" id="KW-0812">Transmembrane</keyword>
<keyword evidence="6 8" id="KW-1133">Transmembrane helix</keyword>
<evidence type="ECO:0000256" key="1">
    <source>
        <dbReference type="ARBA" id="ARBA00004651"/>
    </source>
</evidence>
<keyword evidence="10" id="KW-1185">Reference proteome</keyword>
<keyword evidence="4" id="KW-1003">Cell membrane</keyword>
<dbReference type="InterPro" id="IPR006043">
    <property type="entry name" value="NCS2"/>
</dbReference>
<feature type="transmembrane region" description="Helical" evidence="8">
    <location>
        <begin position="331"/>
        <end position="352"/>
    </location>
</feature>
<dbReference type="PANTHER" id="PTHR42810:SF4">
    <property type="entry name" value="URIC ACID TRANSPORTER UACT"/>
    <property type="match status" value="1"/>
</dbReference>
<feature type="transmembrane region" description="Helical" evidence="8">
    <location>
        <begin position="364"/>
        <end position="381"/>
    </location>
</feature>
<feature type="transmembrane region" description="Helical" evidence="8">
    <location>
        <begin position="220"/>
        <end position="238"/>
    </location>
</feature>
<proteinExistence type="inferred from homology"/>